<organism evidence="1 2">
    <name type="scientific">Artemisia annua</name>
    <name type="common">Sweet wormwood</name>
    <dbReference type="NCBI Taxonomy" id="35608"/>
    <lineage>
        <taxon>Eukaryota</taxon>
        <taxon>Viridiplantae</taxon>
        <taxon>Streptophyta</taxon>
        <taxon>Embryophyta</taxon>
        <taxon>Tracheophyta</taxon>
        <taxon>Spermatophyta</taxon>
        <taxon>Magnoliopsida</taxon>
        <taxon>eudicotyledons</taxon>
        <taxon>Gunneridae</taxon>
        <taxon>Pentapetalae</taxon>
        <taxon>asterids</taxon>
        <taxon>campanulids</taxon>
        <taxon>Asterales</taxon>
        <taxon>Asteraceae</taxon>
        <taxon>Asteroideae</taxon>
        <taxon>Anthemideae</taxon>
        <taxon>Artemisiinae</taxon>
        <taxon>Artemisia</taxon>
    </lineage>
</organism>
<dbReference type="OrthoDB" id="612216at2759"/>
<dbReference type="EMBL" id="PKPP01000108">
    <property type="protein sequence ID" value="PWA97695.1"/>
    <property type="molecule type" value="Genomic_DNA"/>
</dbReference>
<protein>
    <submittedName>
        <fullName evidence="1">F-box/LRR-repeat protein</fullName>
    </submittedName>
</protein>
<gene>
    <name evidence="1" type="ORF">CTI12_AA022620</name>
</gene>
<dbReference type="Proteomes" id="UP000245207">
    <property type="component" value="Unassembled WGS sequence"/>
</dbReference>
<dbReference type="PANTHER" id="PTHR31639">
    <property type="entry name" value="F-BOX PROTEIN-LIKE"/>
    <property type="match status" value="1"/>
</dbReference>
<dbReference type="InterPro" id="IPR036047">
    <property type="entry name" value="F-box-like_dom_sf"/>
</dbReference>
<dbReference type="AlphaFoldDB" id="A0A2U1QI91"/>
<accession>A0A2U1QI91</accession>
<keyword evidence="2" id="KW-1185">Reference proteome</keyword>
<sequence length="377" mass="43986">MEEVKRIKLVNTRQLEDVPELMHHIQSLLPVKEAARTCVLSKSWLHSWSTIPTLRFRQPTKNLNIQQHKEYMNMIDHTLIRYLWDDIPITSFKLRLDIWSDSLASHVKKWIQQLVLRSCLTEINLKLVMNCISFQLPEEIFWGENLKKVSINLRTLGKLAWLHPVPSHRTDPLLSMRELVLDLVMIDSSFPEIIYSKFPCLESLTLKFRCFRMMKSLNVTCVSLKKLIIKIRDDNPTCIHVFAPKLLIFCYTGGVRIPNFVFPAIAPLKIELNLKLMKSMDNISFFLQMRETLNLSSNFNILISTSCDFIKQFYIGIDDLRRQVPNPARNVQQLSFKSCPGEDLWGHSEFFDSFFSICSPSYIKAIQSICPTCKMLR</sequence>
<evidence type="ECO:0000313" key="2">
    <source>
        <dbReference type="Proteomes" id="UP000245207"/>
    </source>
</evidence>
<dbReference type="PANTHER" id="PTHR31639:SF42">
    <property type="entry name" value="OS02G0160200 PROTEIN"/>
    <property type="match status" value="1"/>
</dbReference>
<name>A0A2U1QI91_ARTAN</name>
<reference evidence="1 2" key="1">
    <citation type="journal article" date="2018" name="Mol. Plant">
        <title>The genome of Artemisia annua provides insight into the evolution of Asteraceae family and artemisinin biosynthesis.</title>
        <authorList>
            <person name="Shen Q."/>
            <person name="Zhang L."/>
            <person name="Liao Z."/>
            <person name="Wang S."/>
            <person name="Yan T."/>
            <person name="Shi P."/>
            <person name="Liu M."/>
            <person name="Fu X."/>
            <person name="Pan Q."/>
            <person name="Wang Y."/>
            <person name="Lv Z."/>
            <person name="Lu X."/>
            <person name="Zhang F."/>
            <person name="Jiang W."/>
            <person name="Ma Y."/>
            <person name="Chen M."/>
            <person name="Hao X."/>
            <person name="Li L."/>
            <person name="Tang Y."/>
            <person name="Lv G."/>
            <person name="Zhou Y."/>
            <person name="Sun X."/>
            <person name="Brodelius P.E."/>
            <person name="Rose J.K.C."/>
            <person name="Tang K."/>
        </authorList>
    </citation>
    <scope>NUCLEOTIDE SEQUENCE [LARGE SCALE GENOMIC DNA]</scope>
    <source>
        <strain evidence="2">cv. Huhao1</strain>
        <tissue evidence="1">Leaf</tissue>
    </source>
</reference>
<evidence type="ECO:0000313" key="1">
    <source>
        <dbReference type="EMBL" id="PWA97695.1"/>
    </source>
</evidence>
<proteinExistence type="predicted"/>
<dbReference type="SUPFAM" id="SSF81383">
    <property type="entry name" value="F-box domain"/>
    <property type="match status" value="1"/>
</dbReference>
<comment type="caution">
    <text evidence="1">The sequence shown here is derived from an EMBL/GenBank/DDBJ whole genome shotgun (WGS) entry which is preliminary data.</text>
</comment>